<name>A0A378YTV4_9NOCA</name>
<evidence type="ECO:0000313" key="3">
    <source>
        <dbReference type="Proteomes" id="UP000255467"/>
    </source>
</evidence>
<dbReference type="AlphaFoldDB" id="A0A378YTV4"/>
<dbReference type="Proteomes" id="UP000255467">
    <property type="component" value="Unassembled WGS sequence"/>
</dbReference>
<reference evidence="2 3" key="1">
    <citation type="submission" date="2018-06" db="EMBL/GenBank/DDBJ databases">
        <authorList>
            <consortium name="Pathogen Informatics"/>
            <person name="Doyle S."/>
        </authorList>
    </citation>
    <scope>NUCLEOTIDE SEQUENCE [LARGE SCALE GENOMIC DNA]</scope>
    <source>
        <strain evidence="2 3">NCTC1934</strain>
    </source>
</reference>
<protein>
    <submittedName>
        <fullName evidence="2">Uncharacterized protein</fullName>
    </submittedName>
</protein>
<feature type="region of interest" description="Disordered" evidence="1">
    <location>
        <begin position="258"/>
        <end position="278"/>
    </location>
</feature>
<gene>
    <name evidence="2" type="ORF">NCTC1934_04354</name>
</gene>
<dbReference type="OrthoDB" id="3388830at2"/>
<organism evidence="2 3">
    <name type="scientific">Nocardia otitidiscaviarum</name>
    <dbReference type="NCBI Taxonomy" id="1823"/>
    <lineage>
        <taxon>Bacteria</taxon>
        <taxon>Bacillati</taxon>
        <taxon>Actinomycetota</taxon>
        <taxon>Actinomycetes</taxon>
        <taxon>Mycobacteriales</taxon>
        <taxon>Nocardiaceae</taxon>
        <taxon>Nocardia</taxon>
    </lineage>
</organism>
<proteinExistence type="predicted"/>
<evidence type="ECO:0000313" key="2">
    <source>
        <dbReference type="EMBL" id="SUA80592.1"/>
    </source>
</evidence>
<dbReference type="EMBL" id="UGRY01000002">
    <property type="protein sequence ID" value="SUA80592.1"/>
    <property type="molecule type" value="Genomic_DNA"/>
</dbReference>
<accession>A0A378YTV4</accession>
<dbReference type="RefSeq" id="WP_039815346.1">
    <property type="nucleotide sequence ID" value="NZ_JADLRH010000003.1"/>
</dbReference>
<sequence length="278" mass="30641">MTSAEDHLATDRLDVPEAPPLDADDAISAFATAATTHWKSWAAAYEECRKAGMKREKLMRAAADALSTPDTTQQERIKDDKLAVFDTAYRTQRVGHSDTYTKLGWALRTTWRAATDSTSYYENTPQPSAGRILSWQNQRCSAREPLRNSDIYYFQYYRASTTHPLPPLRYVRRQQAYARTTQPVYDYLRYLHDPAGDGALPAAVYPAGTAKYYALLGTMNGTAPAFLVVDWARELGITGISAIELDAALNMYFHFSPAGPESGSTSSSSSSSSSSGSS</sequence>
<evidence type="ECO:0000256" key="1">
    <source>
        <dbReference type="SAM" id="MobiDB-lite"/>
    </source>
</evidence>
<feature type="compositionally biased region" description="Low complexity" evidence="1">
    <location>
        <begin position="262"/>
        <end position="278"/>
    </location>
</feature>
<keyword evidence="3" id="KW-1185">Reference proteome</keyword>